<proteinExistence type="inferred from homology"/>
<dbReference type="GO" id="GO:0006098">
    <property type="term" value="P:pentose-phosphate shunt"/>
    <property type="evidence" value="ECO:0007669"/>
    <property type="project" value="UniProtKB-UniPathway"/>
</dbReference>
<gene>
    <name evidence="7" type="ORF">METZ01_LOCUS42956</name>
</gene>
<dbReference type="PANTHER" id="PTHR11469:SF1">
    <property type="entry name" value="GLUCOSE-6-PHOSPHATE ISOMERASE"/>
    <property type="match status" value="1"/>
</dbReference>
<reference evidence="7" key="1">
    <citation type="submission" date="2018-05" db="EMBL/GenBank/DDBJ databases">
        <authorList>
            <person name="Lanie J.A."/>
            <person name="Ng W.-L."/>
            <person name="Kazmierczak K.M."/>
            <person name="Andrzejewski T.M."/>
            <person name="Davidsen T.M."/>
            <person name="Wayne K.J."/>
            <person name="Tettelin H."/>
            <person name="Glass J.I."/>
            <person name="Rusch D."/>
            <person name="Podicherti R."/>
            <person name="Tsui H.-C.T."/>
            <person name="Winkler M.E."/>
        </authorList>
    </citation>
    <scope>NUCLEOTIDE SEQUENCE</scope>
</reference>
<evidence type="ECO:0000256" key="2">
    <source>
        <dbReference type="ARBA" id="ARBA00008426"/>
    </source>
</evidence>
<accession>A0A381RE88</accession>
<dbReference type="InterPro" id="IPR004732">
    <property type="entry name" value="Transaldolase_2"/>
</dbReference>
<evidence type="ECO:0000256" key="5">
    <source>
        <dbReference type="ARBA" id="ARBA00023235"/>
    </source>
</evidence>
<dbReference type="GO" id="GO:0006096">
    <property type="term" value="P:glycolytic process"/>
    <property type="evidence" value="ECO:0007669"/>
    <property type="project" value="UniProtKB-KW"/>
</dbReference>
<sequence length="952" mass="102843">MDDNSLWSLRERGQGVWLCGLRRLLAKVDSLAGPAVSYGISGIETDLLMLAGAVERGPEYHDSLASWANGVSVARPVEALLIEEASIGARLLAPVYEETGGRDGYVSVDVDPFLANDAEEMSMAIRRLHSAIDEPNIIPRLPPTNSGCAVFEAFTAEGFSVHVGPIFSVAAVERVTEAFIRGALRLPKDIEEASGLASVISFGLASLDEAVDELLRAWIRTADKDMSGAESLLGSVATATAKVVCRHQRDLLLQKLPESLRESGPRSLRLMWSDLATGDPRRRRLRYVHRLIGPDTVVSMPFGLMRDVAFAGLAESTLGQRVDEAEEIIDEVTSLGIDLDAIGTELQERYIAHRRLQYGELDNVILAAIEANVGGKRQVDEAASAIAPSSTSELEVPSMLIEVKNIDDHLSTKLWLKDSSLWSDEPTTQDFIRNRLGWLDLIESTLSASASSRRFAKQMNDGKADQVVLLGMGGSSLCAEVCRQVFGVEDVWIVDSTIPTAVAAVAASVDLGRTLIIVASKSGTTIELQALSDFFHERCTPMLDEPGQQFMAITDPGTPLEEIAYERGFRSLWLAPTDVGGRFSALSVFGILPMELMGIDSVAICTSARRMAASCAAGTSTSDNPGTRLGAALFNAYEAGRDKVTFACSPSLTAFGMWAEQLIAESTGKEGVGLIPIVGEPTGAADQYGGDRIFVALELADEDDSGRNMWLDALRQEGHPVMKFVLDNRHQIGSEFVRWQIAVASVGSLMGINPFDQPDVQGSKDRTTAILDSYKAGTGMPDRAPIAMDAGWLVFADLERDEELARQQHGDGLDSWLSAHLGRAQVPDYVALQAFVSCEPRTLNAFQEIRRLLRERRGVATTLGWGPAFLHSTGQLHKGGPDNGIFLQITADDSEDIEIPGAGYSFGRLVRAQSLGDLAALEERGRRVLRVHLRDAASGAEALLEAADRGLA</sequence>
<evidence type="ECO:0000256" key="4">
    <source>
        <dbReference type="ARBA" id="ARBA00023152"/>
    </source>
</evidence>
<evidence type="ECO:0000313" key="7">
    <source>
        <dbReference type="EMBL" id="SUZ90102.1"/>
    </source>
</evidence>
<dbReference type="InterPro" id="IPR013785">
    <property type="entry name" value="Aldolase_TIM"/>
</dbReference>
<dbReference type="AlphaFoldDB" id="A0A381RE88"/>
<dbReference type="GO" id="GO:0097367">
    <property type="term" value="F:carbohydrate derivative binding"/>
    <property type="evidence" value="ECO:0007669"/>
    <property type="project" value="InterPro"/>
</dbReference>
<keyword evidence="3" id="KW-0312">Gluconeogenesis</keyword>
<dbReference type="HAMAP" id="MF_00493">
    <property type="entry name" value="Transaldolase_2"/>
    <property type="match status" value="1"/>
</dbReference>
<dbReference type="InterPro" id="IPR001672">
    <property type="entry name" value="G6P_Isomerase"/>
</dbReference>
<dbReference type="GO" id="GO:0005829">
    <property type="term" value="C:cytosol"/>
    <property type="evidence" value="ECO:0007669"/>
    <property type="project" value="TreeGrafter"/>
</dbReference>
<dbReference type="GO" id="GO:0004347">
    <property type="term" value="F:glucose-6-phosphate isomerase activity"/>
    <property type="evidence" value="ECO:0007669"/>
    <property type="project" value="InterPro"/>
</dbReference>
<dbReference type="EMBL" id="UINC01001866">
    <property type="protein sequence ID" value="SUZ90102.1"/>
    <property type="molecule type" value="Genomic_DNA"/>
</dbReference>
<dbReference type="GO" id="GO:0006094">
    <property type="term" value="P:gluconeogenesis"/>
    <property type="evidence" value="ECO:0007669"/>
    <property type="project" value="UniProtKB-KW"/>
</dbReference>
<dbReference type="PANTHER" id="PTHR11469">
    <property type="entry name" value="GLUCOSE-6-PHOSPHATE ISOMERASE"/>
    <property type="match status" value="1"/>
</dbReference>
<evidence type="ECO:0008006" key="8">
    <source>
        <dbReference type="Google" id="ProtNLM"/>
    </source>
</evidence>
<dbReference type="UniPathway" id="UPA00115"/>
<name>A0A381RE88_9ZZZZ</name>
<organism evidence="7">
    <name type="scientific">marine metagenome</name>
    <dbReference type="NCBI Taxonomy" id="408172"/>
    <lineage>
        <taxon>unclassified sequences</taxon>
        <taxon>metagenomes</taxon>
        <taxon>ecological metagenomes</taxon>
    </lineage>
</organism>
<keyword evidence="5" id="KW-0413">Isomerase</keyword>
<evidence type="ECO:0000256" key="6">
    <source>
        <dbReference type="ARBA" id="ARBA00023270"/>
    </source>
</evidence>
<dbReference type="InterPro" id="IPR001585">
    <property type="entry name" value="TAL/FSA"/>
</dbReference>
<comment type="function">
    <text evidence="1">Transaldolase is important for the balance of metabolites in the pentose-phosphate pathway.</text>
</comment>
<dbReference type="InterPro" id="IPR046348">
    <property type="entry name" value="SIS_dom_sf"/>
</dbReference>
<dbReference type="SUPFAM" id="SSF51569">
    <property type="entry name" value="Aldolase"/>
    <property type="match status" value="1"/>
</dbReference>
<evidence type="ECO:0000256" key="3">
    <source>
        <dbReference type="ARBA" id="ARBA00022432"/>
    </source>
</evidence>
<protein>
    <recommendedName>
        <fullName evidence="8">Transaldolase</fullName>
    </recommendedName>
</protein>
<keyword evidence="6" id="KW-0704">Schiff base</keyword>
<dbReference type="Pfam" id="PF00923">
    <property type="entry name" value="TAL_FSA"/>
    <property type="match status" value="1"/>
</dbReference>
<comment type="similarity">
    <text evidence="2">Belongs to the transaldolase family. Type 2 subfamily.</text>
</comment>
<keyword evidence="4" id="KW-0324">Glycolysis</keyword>
<dbReference type="Gene3D" id="3.20.20.70">
    <property type="entry name" value="Aldolase class I"/>
    <property type="match status" value="1"/>
</dbReference>
<dbReference type="Gene3D" id="3.40.50.10490">
    <property type="entry name" value="Glucose-6-phosphate isomerase like protein, domain 1"/>
    <property type="match status" value="3"/>
</dbReference>
<dbReference type="Pfam" id="PF00342">
    <property type="entry name" value="PGI"/>
    <property type="match status" value="1"/>
</dbReference>
<dbReference type="NCBIfam" id="NF007080">
    <property type="entry name" value="PRK09533.1"/>
    <property type="match status" value="1"/>
</dbReference>
<dbReference type="SUPFAM" id="SSF53697">
    <property type="entry name" value="SIS domain"/>
    <property type="match status" value="1"/>
</dbReference>
<evidence type="ECO:0000256" key="1">
    <source>
        <dbReference type="ARBA" id="ARBA00003518"/>
    </source>
</evidence>
<dbReference type="GO" id="GO:0048029">
    <property type="term" value="F:monosaccharide binding"/>
    <property type="evidence" value="ECO:0007669"/>
    <property type="project" value="TreeGrafter"/>
</dbReference>
<dbReference type="GO" id="GO:0004801">
    <property type="term" value="F:transaldolase activity"/>
    <property type="evidence" value="ECO:0007669"/>
    <property type="project" value="InterPro"/>
</dbReference>
<dbReference type="PROSITE" id="PS51463">
    <property type="entry name" value="P_GLUCOSE_ISOMERASE_3"/>
    <property type="match status" value="1"/>
</dbReference>